<organism evidence="1 2">
    <name type="scientific">Nitrosomonas ureae</name>
    <dbReference type="NCBI Taxonomy" id="44577"/>
    <lineage>
        <taxon>Bacteria</taxon>
        <taxon>Pseudomonadati</taxon>
        <taxon>Pseudomonadota</taxon>
        <taxon>Betaproteobacteria</taxon>
        <taxon>Nitrosomonadales</taxon>
        <taxon>Nitrosomonadaceae</taxon>
        <taxon>Nitrosomonas</taxon>
    </lineage>
</organism>
<reference evidence="1 2" key="1">
    <citation type="submission" date="2017-08" db="EMBL/GenBank/DDBJ databases">
        <authorList>
            <person name="de Groot N.N."/>
        </authorList>
    </citation>
    <scope>NUCLEOTIDE SEQUENCE [LARGE SCALE GENOMIC DNA]</scope>
    <source>
        <strain evidence="1 2">Nm15</strain>
    </source>
</reference>
<proteinExistence type="predicted"/>
<accession>A0A285BVV7</accession>
<name>A0A285BVV7_9PROT</name>
<gene>
    <name evidence="1" type="ORF">SAMN06296273_0812</name>
</gene>
<dbReference type="Proteomes" id="UP000242498">
    <property type="component" value="Chromosome I"/>
</dbReference>
<evidence type="ECO:0000313" key="2">
    <source>
        <dbReference type="Proteomes" id="UP000242498"/>
    </source>
</evidence>
<dbReference type="AlphaFoldDB" id="A0A285BVV7"/>
<sequence length="96" mass="11145">MNKVGDERFKKTTRYTISELLQDYDNFCVLLLNLTLQHVYRLFIVSGVRHAKNDDALRAGNLNDLGDSFSPIINFLFGLTFDHYTNERLRSRGSDE</sequence>
<protein>
    <submittedName>
        <fullName evidence="1">Uncharacterized protein</fullName>
    </submittedName>
</protein>
<evidence type="ECO:0000313" key="1">
    <source>
        <dbReference type="EMBL" id="SNX59372.1"/>
    </source>
</evidence>
<dbReference type="EMBL" id="LT907782">
    <property type="protein sequence ID" value="SNX59372.1"/>
    <property type="molecule type" value="Genomic_DNA"/>
</dbReference>